<sequence>MEKRDVEAALENLFKRKIEAEVEYFIISRMIHKLKVVVDGQSLLEEQKTMASEQAQMLNRLGDAENKAATLNKEAENLENYCEDIVSADETTNCLSLPRSQPIRSSLPAGASPSPSFNIVWHTRIRLILRRNISYCSSSSREEELSESSMGSQATELEWPANRVRDTFIKFFEDKGHGHWTSSPVVPHNDPTLLFANLQINILGKGILLETSIAEADHSPWLPV</sequence>
<dbReference type="SUPFAM" id="SSF55681">
    <property type="entry name" value="Class II aaRS and biotin synthetases"/>
    <property type="match status" value="1"/>
</dbReference>
<proteinExistence type="predicted"/>
<keyword evidence="1" id="KW-0175">Coiled coil</keyword>
<evidence type="ECO:0000259" key="2">
    <source>
        <dbReference type="Pfam" id="PF01411"/>
    </source>
</evidence>
<feature type="coiled-coil region" evidence="1">
    <location>
        <begin position="54"/>
        <end position="81"/>
    </location>
</feature>
<reference evidence="4" key="1">
    <citation type="submission" date="2024-07" db="EMBL/GenBank/DDBJ databases">
        <title>Two chromosome-level genome assemblies of Korean endemic species Abeliophyllum distichum and Forsythia ovata (Oleaceae).</title>
        <authorList>
            <person name="Jang H."/>
        </authorList>
    </citation>
    <scope>NUCLEOTIDE SEQUENCE [LARGE SCALE GENOMIC DNA]</scope>
</reference>
<protein>
    <recommendedName>
        <fullName evidence="2">Alanyl-tRNA synthetase class IIc N-terminal domain-containing protein</fullName>
    </recommendedName>
</protein>
<keyword evidence="4" id="KW-1185">Reference proteome</keyword>
<dbReference type="Gene3D" id="3.30.930.10">
    <property type="entry name" value="Bira Bifunctional Protein, Domain 2"/>
    <property type="match status" value="1"/>
</dbReference>
<dbReference type="Pfam" id="PF01411">
    <property type="entry name" value="tRNA-synt_2c"/>
    <property type="match status" value="1"/>
</dbReference>
<dbReference type="InterPro" id="IPR018164">
    <property type="entry name" value="Ala-tRNA-synth_IIc_N"/>
</dbReference>
<dbReference type="AlphaFoldDB" id="A0ABD1U7E9"/>
<dbReference type="InterPro" id="IPR044696">
    <property type="entry name" value="WIP1/2/3"/>
</dbReference>
<accession>A0ABD1U7E9</accession>
<feature type="domain" description="Alanyl-tRNA synthetase class IIc N-terminal" evidence="2">
    <location>
        <begin position="164"/>
        <end position="202"/>
    </location>
</feature>
<organism evidence="3 4">
    <name type="scientific">Forsythia ovata</name>
    <dbReference type="NCBI Taxonomy" id="205694"/>
    <lineage>
        <taxon>Eukaryota</taxon>
        <taxon>Viridiplantae</taxon>
        <taxon>Streptophyta</taxon>
        <taxon>Embryophyta</taxon>
        <taxon>Tracheophyta</taxon>
        <taxon>Spermatophyta</taxon>
        <taxon>Magnoliopsida</taxon>
        <taxon>eudicotyledons</taxon>
        <taxon>Gunneridae</taxon>
        <taxon>Pentapetalae</taxon>
        <taxon>asterids</taxon>
        <taxon>lamiids</taxon>
        <taxon>Lamiales</taxon>
        <taxon>Oleaceae</taxon>
        <taxon>Forsythieae</taxon>
        <taxon>Forsythia</taxon>
    </lineage>
</organism>
<dbReference type="EMBL" id="JBFOLJ010000007">
    <property type="protein sequence ID" value="KAL2520950.1"/>
    <property type="molecule type" value="Genomic_DNA"/>
</dbReference>
<gene>
    <name evidence="3" type="ORF">Fot_24873</name>
</gene>
<comment type="caution">
    <text evidence="3">The sequence shown here is derived from an EMBL/GenBank/DDBJ whole genome shotgun (WGS) entry which is preliminary data.</text>
</comment>
<evidence type="ECO:0000313" key="4">
    <source>
        <dbReference type="Proteomes" id="UP001604277"/>
    </source>
</evidence>
<dbReference type="PANTHER" id="PTHR34562:SF8">
    <property type="entry name" value="WPP DOMAIN-INTERACTING PROTEIN 1"/>
    <property type="match status" value="1"/>
</dbReference>
<evidence type="ECO:0000313" key="3">
    <source>
        <dbReference type="EMBL" id="KAL2520950.1"/>
    </source>
</evidence>
<dbReference type="Proteomes" id="UP001604277">
    <property type="component" value="Unassembled WGS sequence"/>
</dbReference>
<dbReference type="PANTHER" id="PTHR34562">
    <property type="entry name" value="WPP DOMAIN-INTERACTING PROTEIN 2"/>
    <property type="match status" value="1"/>
</dbReference>
<name>A0ABD1U7E9_9LAMI</name>
<evidence type="ECO:0000256" key="1">
    <source>
        <dbReference type="SAM" id="Coils"/>
    </source>
</evidence>
<dbReference type="InterPro" id="IPR045864">
    <property type="entry name" value="aa-tRNA-synth_II/BPL/LPL"/>
</dbReference>